<organism evidence="4 5">
    <name type="scientific">Vibrio scophthalmi LMG 19158</name>
    <dbReference type="NCBI Taxonomy" id="870967"/>
    <lineage>
        <taxon>Bacteria</taxon>
        <taxon>Pseudomonadati</taxon>
        <taxon>Pseudomonadota</taxon>
        <taxon>Gammaproteobacteria</taxon>
        <taxon>Vibrionales</taxon>
        <taxon>Vibrionaceae</taxon>
        <taxon>Vibrio</taxon>
    </lineage>
</organism>
<keyword evidence="1 2" id="KW-0732">Signal</keyword>
<evidence type="ECO:0000256" key="1">
    <source>
        <dbReference type="ARBA" id="ARBA00022729"/>
    </source>
</evidence>
<dbReference type="InterPro" id="IPR027385">
    <property type="entry name" value="Beta-barrel_OMP"/>
</dbReference>
<feature type="signal peptide" evidence="2">
    <location>
        <begin position="1"/>
        <end position="21"/>
    </location>
</feature>
<sequence length="184" mass="19917">MKKIGYLAAVIALSLSSTAYAKNGVYVGFDFAFSNQTEMEVLGLSATEDNDSGYNFIIGYQSPISDSFDVALEAEYRILGDAEFANDVKFESSAFFVNVKPKLYVGGENFFLAGLFGLGSVNVELSHEDISASEADIGYQLGFEAGYETNYGLGLNLGYKMAAAEIDSVDFTIDGFYAGLSYHF</sequence>
<gene>
    <name evidence="4" type="ORF">VIS19158_01340</name>
</gene>
<dbReference type="RefSeq" id="WP_005595790.1">
    <property type="nucleotide sequence ID" value="NZ_AFWE01000142.1"/>
</dbReference>
<dbReference type="eggNOG" id="ENOG5031T1M">
    <property type="taxonomic scope" value="Bacteria"/>
</dbReference>
<evidence type="ECO:0000256" key="2">
    <source>
        <dbReference type="SAM" id="SignalP"/>
    </source>
</evidence>
<dbReference type="InterPro" id="IPR011250">
    <property type="entry name" value="OMP/PagP_B-barrel"/>
</dbReference>
<feature type="chain" id="PRO_5003386836" description="Outer membrane protein beta-barrel domain-containing protein" evidence="2">
    <location>
        <begin position="22"/>
        <end position="184"/>
    </location>
</feature>
<dbReference type="EMBL" id="AFWE01000142">
    <property type="protein sequence ID" value="EGU35606.1"/>
    <property type="molecule type" value="Genomic_DNA"/>
</dbReference>
<dbReference type="Proteomes" id="UP000004349">
    <property type="component" value="Unassembled WGS sequence"/>
</dbReference>
<dbReference type="SUPFAM" id="SSF56925">
    <property type="entry name" value="OMPA-like"/>
    <property type="match status" value="1"/>
</dbReference>
<name>F9RP96_9VIBR</name>
<dbReference type="AlphaFoldDB" id="F9RP96"/>
<comment type="caution">
    <text evidence="4">The sequence shown here is derived from an EMBL/GenBank/DDBJ whole genome shotgun (WGS) entry which is preliminary data.</text>
</comment>
<feature type="domain" description="Outer membrane protein beta-barrel" evidence="3">
    <location>
        <begin position="7"/>
        <end position="184"/>
    </location>
</feature>
<evidence type="ECO:0000313" key="4">
    <source>
        <dbReference type="EMBL" id="EGU35606.1"/>
    </source>
</evidence>
<proteinExistence type="predicted"/>
<protein>
    <recommendedName>
        <fullName evidence="3">Outer membrane protein beta-barrel domain-containing protein</fullName>
    </recommendedName>
</protein>
<dbReference type="Pfam" id="PF13505">
    <property type="entry name" value="OMP_b-brl"/>
    <property type="match status" value="1"/>
</dbReference>
<evidence type="ECO:0000313" key="5">
    <source>
        <dbReference type="Proteomes" id="UP000004349"/>
    </source>
</evidence>
<evidence type="ECO:0000259" key="3">
    <source>
        <dbReference type="Pfam" id="PF13505"/>
    </source>
</evidence>
<dbReference type="Gene3D" id="2.40.160.20">
    <property type="match status" value="1"/>
</dbReference>
<accession>F9RP96</accession>
<reference evidence="4 5" key="1">
    <citation type="journal article" date="2012" name="Int. J. Syst. Evol. Microbiol.">
        <title>Vibrio caribbeanicus sp. nov., isolated from the marine sponge Scleritoderma cyanea.</title>
        <authorList>
            <person name="Hoffmann M."/>
            <person name="Monday S.R."/>
            <person name="Allard M.W."/>
            <person name="Strain E.A."/>
            <person name="Whittaker P."/>
            <person name="Naum M."/>
            <person name="McCarthy P.J."/>
            <person name="Lopez J.V."/>
            <person name="Fischer M."/>
            <person name="Brown E.W."/>
        </authorList>
    </citation>
    <scope>NUCLEOTIDE SEQUENCE [LARGE SCALE GENOMIC DNA]</scope>
    <source>
        <strain evidence="4 5">LMG 19158</strain>
    </source>
</reference>